<accession>A0ABQ6ND38</accession>
<evidence type="ECO:0000256" key="1">
    <source>
        <dbReference type="ARBA" id="ARBA00022737"/>
    </source>
</evidence>
<gene>
    <name evidence="4" type="ORF">TeGR_g2207</name>
</gene>
<reference evidence="4 5" key="1">
    <citation type="journal article" date="2023" name="Commun. Biol.">
        <title>Genome analysis of Parmales, the sister group of diatoms, reveals the evolutionary specialization of diatoms from phago-mixotrophs to photoautotrophs.</title>
        <authorList>
            <person name="Ban H."/>
            <person name="Sato S."/>
            <person name="Yoshikawa S."/>
            <person name="Yamada K."/>
            <person name="Nakamura Y."/>
            <person name="Ichinomiya M."/>
            <person name="Sato N."/>
            <person name="Blanc-Mathieu R."/>
            <person name="Endo H."/>
            <person name="Kuwata A."/>
            <person name="Ogata H."/>
        </authorList>
    </citation>
    <scope>NUCLEOTIDE SEQUENCE [LARGE SCALE GENOMIC DNA]</scope>
</reference>
<protein>
    <recommendedName>
        <fullName evidence="3">Proteasome adapter and scaffold protein ECM29 HEAT-repeat domain-containing protein</fullName>
    </recommendedName>
</protein>
<evidence type="ECO:0000313" key="4">
    <source>
        <dbReference type="EMBL" id="GMI57460.1"/>
    </source>
</evidence>
<dbReference type="PANTHER" id="PTHR23346">
    <property type="entry name" value="TRANSLATIONAL ACTIVATOR GCN1-RELATED"/>
    <property type="match status" value="1"/>
</dbReference>
<comment type="caution">
    <text evidence="4">The sequence shown here is derived from an EMBL/GenBank/DDBJ whole genome shotgun (WGS) entry which is preliminary data.</text>
</comment>
<name>A0ABQ6ND38_9STRA</name>
<dbReference type="InterPro" id="IPR011989">
    <property type="entry name" value="ARM-like"/>
</dbReference>
<evidence type="ECO:0000259" key="3">
    <source>
        <dbReference type="Pfam" id="PF24492"/>
    </source>
</evidence>
<keyword evidence="1" id="KW-0677">Repeat</keyword>
<dbReference type="InterPro" id="IPR055443">
    <property type="entry name" value="HEAT_ECM29"/>
</dbReference>
<dbReference type="PANTHER" id="PTHR23346:SF19">
    <property type="entry name" value="PROTEASOME ADAPTER AND SCAFFOLD PROTEIN ECM29"/>
    <property type="match status" value="1"/>
</dbReference>
<evidence type="ECO:0000313" key="5">
    <source>
        <dbReference type="Proteomes" id="UP001165060"/>
    </source>
</evidence>
<dbReference type="Gene3D" id="1.25.10.10">
    <property type="entry name" value="Leucine-rich Repeat Variant"/>
    <property type="match status" value="2"/>
</dbReference>
<dbReference type="Pfam" id="PF24492">
    <property type="entry name" value="HEAT_ECM29"/>
    <property type="match status" value="1"/>
</dbReference>
<organism evidence="4 5">
    <name type="scientific">Tetraparma gracilis</name>
    <dbReference type="NCBI Taxonomy" id="2962635"/>
    <lineage>
        <taxon>Eukaryota</taxon>
        <taxon>Sar</taxon>
        <taxon>Stramenopiles</taxon>
        <taxon>Ochrophyta</taxon>
        <taxon>Bolidophyceae</taxon>
        <taxon>Parmales</taxon>
        <taxon>Triparmaceae</taxon>
        <taxon>Tetraparma</taxon>
    </lineage>
</organism>
<feature type="region of interest" description="Disordered" evidence="2">
    <location>
        <begin position="1787"/>
        <end position="1806"/>
    </location>
</feature>
<dbReference type="InterPro" id="IPR016024">
    <property type="entry name" value="ARM-type_fold"/>
</dbReference>
<feature type="compositionally biased region" description="Acidic residues" evidence="2">
    <location>
        <begin position="1793"/>
        <end position="1805"/>
    </location>
</feature>
<dbReference type="SUPFAM" id="SSF48371">
    <property type="entry name" value="ARM repeat"/>
    <property type="match status" value="2"/>
</dbReference>
<dbReference type="Proteomes" id="UP001165060">
    <property type="component" value="Unassembled WGS sequence"/>
</dbReference>
<dbReference type="EMBL" id="BRYB01006431">
    <property type="protein sequence ID" value="GMI57460.1"/>
    <property type="molecule type" value="Genomic_DNA"/>
</dbReference>
<evidence type="ECO:0000256" key="2">
    <source>
        <dbReference type="SAM" id="MobiDB-lite"/>
    </source>
</evidence>
<feature type="domain" description="Proteasome adapter and scaffold protein ECM29 HEAT-repeat" evidence="3">
    <location>
        <begin position="1367"/>
        <end position="1542"/>
    </location>
</feature>
<proteinExistence type="predicted"/>
<sequence length="2027" mass="211421">MSAPVPASVQAELASLSRVSHRLASTPDSSLPPVLSKMLPMLLQYLGREPLHPRVQAILLQVLSHLMKRVRAASATPDPIPLPLPSLLALLLGRSPDPSLIPGFLRAPAVPAPPVPAFTRNFALAFVEVSLPSSPAIAASARVLFPLLLRLLSLSPTAGSGQLLAIFLAYLPRAAPLLPSDGEFNECLGRVLEADEAAGSLQGVFVDLLSFEPCAPFLTSTSALISLHSSLLSLLSPRSLSLYSHAPSPPRSATSLYFLLLSKSSSNSDISSAAASHLAAHLDTCRSTSLPICDDFPALLSSLLAAVRGSPPRRAFDPRRAPALLSFATAHVLPNHPSPLPLASILPVLASIIRPPATATTPPDELLAAAASLLSAAAALSLSSPPAELQSLASLASSLLSSPSPAPARDSAFQAVSSLSRSACYVSSLSPGAAAVATPALLLSCVSSDPPTLRPRALAALDALLRCYTSNLPLISAPAVAGLLPLLWSAAFSPSPSARAAAARWSAALVSEFDPLAAAHLLCHLAGDADSTTAAEAREGLGVSEGGAVRRIVDDGGGAGKGLPGLGEFVGALWPGEEGRSGRPPYERGNAATKLAVLEVSLALFLSGPEKAEKGPLLKLVGGVAATLTAGAARTPPALSDAAAAALLVLLGRSGEVTAFFEGGGGPLAFPQLCSLAIDSASAATRKDLAKASAHLLRAEAGAVLGRAGEVLERCATNLKFDTLFHAVRAHGSSYLAARAIAVVLGVKEAVAGEGLLGQIGASLEALAKGTGTSDHYVSLACAHSLAIVYERPAPEAFRDTLLQSLPASFAALSAAVLKYGKGEHMDVPRCAEYLDACGPLLRASTAYPKETFEAQRGELIEALLDCLGGEAYKKDPEIAMACGKAFSLWVDSTHAGGAGGRLGVALLEEPFDQAVSDKLGGASAGLYRLFTQCLMSSNPAKRTASISVIFMCVVRALELKSGGGGGAGGAAYAELIMSILETVQMRFVKALSDPKGKQISRECACRGLAACYGLSKLAAGALMEDMNESLLQAFGQTTNHGGSAMIETRQQEAERRAANAADAAAAAGGAGGGGVSFEPSVAEGGAAGVSEAALGAYREMAAAAMEVISGGGAGSKDGNSILHYLICLSTTHTYWLLPENRVRFATATLLGDELDAADLQTHLRPHLSKLAPKVLRACHDPSSQTRDQMKILWDAITGGSAAGRAVISNNLLPTIETLVKDSQNKLWRARVGGCGALSEVIVGRSWTELGGGGAVTDEDQMGDGGQGGGAALLLLKLWRITIRAMDDVRTNVRESGESLAKSLRSLTTRLCDPKTVDVTSEQAEAATSTIMTWLIARGLNQQCDEATGLCVSTLLGVIEVARAETLEPILPELISNLICAMSGLEPSALNYLQLRMGMGNANESGEKLEDLRIQMAQNGPIGNALTKCVDIVKSSKLATKREVVRWLDSALRNCVGAVSRVAVADTVGTLVAQSPEAFKTESGASGNNSSCVRLLRALYFASERERGIAARDKLTFALGNLSSLAPDTSVRVLVNKLVNNYERATGSNGSVGGRRAAAGCLGAIASRGGIVFSEGGKTDLFRRKVLPVAFVGLFDEDDIVSKAWKVVWEEGGNAFMGNGSWDETRVGVRLEEKILEDVCAWSVRALGDVSWAYRKAGCQGVKKLCELGVVGVINVAGVGEKKGAVVERETRRASCSVVLLESLLKALQGRVWGGKNIVVEAIGDLVASWSGDGMCAEARKVLDVYKAQDDDLFAGDGYFKGEKGEEEADEVEGVAGVAGMEIDSGDGKLEVDEGEREEEEEEEEAATRVVEENRTAKISLLGVCRLVYQQSLTKSTATFALPYKIAALAALAKIGGGQGAFLNEGVGGLIELEAKEGEKLPPVVLARRIDVLAALVHEGMEGGACERLEGLIKHEAWTVRESVLKYLGKVAELGGLDRKVLGVMDKAFMHGAVDRKFGKIRVAAYGILRKLARRAQGGKAREEGVVELVVVYKESWEGVVRKRGLQDPESDVTQLSSELVVLLGQW</sequence>
<keyword evidence="5" id="KW-1185">Reference proteome</keyword>